<comment type="caution">
    <text evidence="1">The sequence shown here is derived from an EMBL/GenBank/DDBJ whole genome shotgun (WGS) entry which is preliminary data.</text>
</comment>
<evidence type="ECO:0000313" key="1">
    <source>
        <dbReference type="EMBL" id="KAI9447363.1"/>
    </source>
</evidence>
<gene>
    <name evidence="1" type="ORF">F5148DRAFT_1301430</name>
</gene>
<evidence type="ECO:0000313" key="2">
    <source>
        <dbReference type="Proteomes" id="UP001207468"/>
    </source>
</evidence>
<protein>
    <submittedName>
        <fullName evidence="1">Six-hairpin glycosidase-like protein</fullName>
    </submittedName>
</protein>
<dbReference type="EMBL" id="JAGFNK010000584">
    <property type="protein sequence ID" value="KAI9447363.1"/>
    <property type="molecule type" value="Genomic_DNA"/>
</dbReference>
<accession>A0ACC0TTI8</accession>
<reference evidence="1" key="1">
    <citation type="submission" date="2021-03" db="EMBL/GenBank/DDBJ databases">
        <title>Evolutionary priming and transition to the ectomycorrhizal habit in an iconic lineage of mushroom-forming fungi: is preadaptation a requirement?</title>
        <authorList>
            <consortium name="DOE Joint Genome Institute"/>
            <person name="Looney B.P."/>
            <person name="Miyauchi S."/>
            <person name="Morin E."/>
            <person name="Drula E."/>
            <person name="Courty P.E."/>
            <person name="Chicoki N."/>
            <person name="Fauchery L."/>
            <person name="Kohler A."/>
            <person name="Kuo A."/>
            <person name="LaButti K."/>
            <person name="Pangilinan J."/>
            <person name="Lipzen A."/>
            <person name="Riley R."/>
            <person name="Andreopoulos W."/>
            <person name="He G."/>
            <person name="Johnson J."/>
            <person name="Barry K.W."/>
            <person name="Grigoriev I.V."/>
            <person name="Nagy L."/>
            <person name="Hibbett D."/>
            <person name="Henrissat B."/>
            <person name="Matheny P.B."/>
            <person name="Labbe J."/>
            <person name="Martin A.F."/>
        </authorList>
    </citation>
    <scope>NUCLEOTIDE SEQUENCE</scope>
    <source>
        <strain evidence="1">BPL698</strain>
    </source>
</reference>
<organism evidence="1 2">
    <name type="scientific">Russula earlei</name>
    <dbReference type="NCBI Taxonomy" id="71964"/>
    <lineage>
        <taxon>Eukaryota</taxon>
        <taxon>Fungi</taxon>
        <taxon>Dikarya</taxon>
        <taxon>Basidiomycota</taxon>
        <taxon>Agaricomycotina</taxon>
        <taxon>Agaricomycetes</taxon>
        <taxon>Russulales</taxon>
        <taxon>Russulaceae</taxon>
        <taxon>Russula</taxon>
    </lineage>
</organism>
<dbReference type="Proteomes" id="UP001207468">
    <property type="component" value="Unassembled WGS sequence"/>
</dbReference>
<sequence>MYLSISPLSISTIVLRFFSLIPTASANGLTDTQIDIVKQRLQEGATHSWELGTRAQALLELSAPSFSVLTPSVPLPPPSSLNSSSNASLADVFTIARNVVAVLPSPPSNGTGQPLVVGDSSAGDPASIGTAVLLANWTGLGDEDYARAATAQVEYLFGPVVPKTIDGAISHRVSQLQLWSDSVYMVPPFLAYYGVTTSNRSMLQEAYEQIKLYRQYLSDSWANGLWHHVVLGSNGTDLGHWSTGNAWAAAGMLRVLGTLKQSSFSGEFQRQIRDLGNWVDEIHGAMYPHLQSNGLFKNYADGSFNSSRNFDDASSSALLAATVYRLALLTGNKKYVPLAERTRAALFGSNYSAAASYTTTTATSSPSPSPSSSSSSASSAFSDTTHFTSDGWLVPVVDPLDIGVQGAHSPEGQAFALMLDAAWRDWLAAGSPGATSNSAPSSPTGTQGTVVMALVVSWEVPIYYGLESVCYTYLHSAT</sequence>
<name>A0ACC0TTI8_9AGAM</name>
<keyword evidence="2" id="KW-1185">Reference proteome</keyword>
<proteinExistence type="predicted"/>